<protein>
    <submittedName>
        <fullName evidence="1">Uncharacterized protein</fullName>
    </submittedName>
</protein>
<sequence length="115" mass="12548">MERQMTRKPSKPVDAAAIAESEKRGWTAVKVNEQPRAAYANFAADNADQHRGDVVLPSTQALRRKYLGAAADDVVERAWSLDSASAEQTQIVELQSGGLRKSVGVRNGKVVWQQG</sequence>
<proteinExistence type="predicted"/>
<gene>
    <name evidence="1" type="ORF">DI565_02620</name>
</gene>
<dbReference type="EMBL" id="QFPN01000001">
    <property type="protein sequence ID" value="PZQ19288.1"/>
    <property type="molecule type" value="Genomic_DNA"/>
</dbReference>
<comment type="caution">
    <text evidence="1">The sequence shown here is derived from an EMBL/GenBank/DDBJ whole genome shotgun (WGS) entry which is preliminary data.</text>
</comment>
<reference evidence="1 2" key="1">
    <citation type="submission" date="2017-08" db="EMBL/GenBank/DDBJ databases">
        <title>Infants hospitalized years apart are colonized by the same room-sourced microbial strains.</title>
        <authorList>
            <person name="Brooks B."/>
            <person name="Olm M.R."/>
            <person name="Firek B.A."/>
            <person name="Baker R."/>
            <person name="Thomas B.C."/>
            <person name="Morowitz M.J."/>
            <person name="Banfield J.F."/>
        </authorList>
    </citation>
    <scope>NUCLEOTIDE SEQUENCE [LARGE SCALE GENOMIC DNA]</scope>
    <source>
        <strain evidence="1">S2_005_003_R2_43</strain>
    </source>
</reference>
<name>A0A2W5KUZ0_ANCNO</name>
<evidence type="ECO:0000313" key="2">
    <source>
        <dbReference type="Proteomes" id="UP000249577"/>
    </source>
</evidence>
<organism evidence="1 2">
    <name type="scientific">Ancylobacter novellus</name>
    <name type="common">Thiobacillus novellus</name>
    <dbReference type="NCBI Taxonomy" id="921"/>
    <lineage>
        <taxon>Bacteria</taxon>
        <taxon>Pseudomonadati</taxon>
        <taxon>Pseudomonadota</taxon>
        <taxon>Alphaproteobacteria</taxon>
        <taxon>Hyphomicrobiales</taxon>
        <taxon>Xanthobacteraceae</taxon>
        <taxon>Ancylobacter</taxon>
    </lineage>
</organism>
<accession>A0A2W5KUZ0</accession>
<dbReference type="AlphaFoldDB" id="A0A2W5KUZ0"/>
<dbReference type="Proteomes" id="UP000249577">
    <property type="component" value="Unassembled WGS sequence"/>
</dbReference>
<evidence type="ECO:0000313" key="1">
    <source>
        <dbReference type="EMBL" id="PZQ19288.1"/>
    </source>
</evidence>